<evidence type="ECO:0000256" key="1">
    <source>
        <dbReference type="ARBA" id="ARBA00007118"/>
    </source>
</evidence>
<evidence type="ECO:0000256" key="2">
    <source>
        <dbReference type="ARBA" id="ARBA00022630"/>
    </source>
</evidence>
<gene>
    <name evidence="10" type="ORF">QJT92_05875</name>
    <name evidence="11" type="ORF">SAMN05444853_1107</name>
</gene>
<reference evidence="12" key="1">
    <citation type="submission" date="2016-10" db="EMBL/GenBank/DDBJ databases">
        <authorList>
            <person name="Varghese N."/>
            <person name="Submissions S."/>
        </authorList>
    </citation>
    <scope>NUCLEOTIDE SEQUENCE [LARGE SCALE GENOMIC DNA]</scope>
    <source>
        <strain evidence="12">DSM 24204</strain>
    </source>
</reference>
<keyword evidence="2 7" id="KW-0285">Flavoprotein</keyword>
<evidence type="ECO:0000259" key="9">
    <source>
        <dbReference type="Pfam" id="PF00881"/>
    </source>
</evidence>
<evidence type="ECO:0000256" key="4">
    <source>
        <dbReference type="ARBA" id="ARBA00022857"/>
    </source>
</evidence>
<dbReference type="InterPro" id="IPR029479">
    <property type="entry name" value="Nitroreductase"/>
</dbReference>
<dbReference type="Pfam" id="PF00881">
    <property type="entry name" value="Nitroreductase"/>
    <property type="match status" value="1"/>
</dbReference>
<feature type="binding site" evidence="8">
    <location>
        <position position="40"/>
    </location>
    <ligand>
        <name>FMN</name>
        <dbReference type="ChEBI" id="CHEBI:58210"/>
        <note>ligand shared between dimeric partners</note>
    </ligand>
</feature>
<comment type="similarity">
    <text evidence="1 7">Belongs to the nitroreductase family.</text>
</comment>
<dbReference type="EMBL" id="JASAVS010000011">
    <property type="protein sequence ID" value="MDP8085452.1"/>
    <property type="molecule type" value="Genomic_DNA"/>
</dbReference>
<evidence type="ECO:0000256" key="8">
    <source>
        <dbReference type="PIRSR" id="PIRSR000232-1"/>
    </source>
</evidence>
<evidence type="ECO:0000313" key="12">
    <source>
        <dbReference type="Proteomes" id="UP000198883"/>
    </source>
</evidence>
<dbReference type="AlphaFoldDB" id="A0A1H7WUD0"/>
<organism evidence="11 12">
    <name type="scientific">Phocoenobacter skyensis</name>
    <dbReference type="NCBI Taxonomy" id="97481"/>
    <lineage>
        <taxon>Bacteria</taxon>
        <taxon>Pseudomonadati</taxon>
        <taxon>Pseudomonadota</taxon>
        <taxon>Gammaproteobacteria</taxon>
        <taxon>Pasteurellales</taxon>
        <taxon>Pasteurellaceae</taxon>
        <taxon>Phocoenobacter</taxon>
    </lineage>
</organism>
<proteinExistence type="inferred from homology"/>
<feature type="domain" description="Nitroreductase" evidence="9">
    <location>
        <begin position="9"/>
        <end position="162"/>
    </location>
</feature>
<dbReference type="InterPro" id="IPR052530">
    <property type="entry name" value="NAD(P)H_nitroreductase"/>
</dbReference>
<dbReference type="Proteomes" id="UP001224812">
    <property type="component" value="Unassembled WGS sequence"/>
</dbReference>
<dbReference type="GO" id="GO:0016491">
    <property type="term" value="F:oxidoreductase activity"/>
    <property type="evidence" value="ECO:0007669"/>
    <property type="project" value="UniProtKB-UniRule"/>
</dbReference>
<keyword evidence="5 7" id="KW-0560">Oxidoreductase</keyword>
<feature type="binding site" evidence="8">
    <location>
        <position position="36"/>
    </location>
    <ligand>
        <name>FMN</name>
        <dbReference type="ChEBI" id="CHEBI:58210"/>
        <note>ligand shared between dimeric partners</note>
    </ligand>
</feature>
<reference evidence="10 13" key="3">
    <citation type="journal article" date="2023" name="Front. Microbiol.">
        <title>Phylogeography and host specificity of Pasteurellaceae pathogenic to sea-farmed fish in the north-east Atlantic.</title>
        <authorList>
            <person name="Gulla S."/>
            <person name="Colquhoun D.J."/>
            <person name="Olsen A.B."/>
            <person name="Spilsberg B."/>
            <person name="Lagesen K."/>
            <person name="Aakesson C.P."/>
            <person name="Strom S."/>
            <person name="Manji F."/>
            <person name="Birkbeck T.H."/>
            <person name="Nilsen H.K."/>
        </authorList>
    </citation>
    <scope>NUCLEOTIDE SEQUENCE [LARGE SCALE GENOMIC DNA]</scope>
    <source>
        <strain evidence="10 13">VIO11850</strain>
    </source>
</reference>
<dbReference type="Gene3D" id="3.40.109.10">
    <property type="entry name" value="NADH Oxidase"/>
    <property type="match status" value="1"/>
</dbReference>
<dbReference type="CDD" id="cd02135">
    <property type="entry name" value="YdjA-like"/>
    <property type="match status" value="1"/>
</dbReference>
<evidence type="ECO:0000256" key="5">
    <source>
        <dbReference type="ARBA" id="ARBA00023002"/>
    </source>
</evidence>
<evidence type="ECO:0000256" key="7">
    <source>
        <dbReference type="PIRNR" id="PIRNR000232"/>
    </source>
</evidence>
<dbReference type="PANTHER" id="PTHR43821:SF1">
    <property type="entry name" value="NAD(P)H NITROREDUCTASE YDJA-RELATED"/>
    <property type="match status" value="1"/>
</dbReference>
<dbReference type="InterPro" id="IPR026021">
    <property type="entry name" value="YdjA-like"/>
</dbReference>
<dbReference type="Proteomes" id="UP000198883">
    <property type="component" value="Unassembled WGS sequence"/>
</dbReference>
<evidence type="ECO:0000256" key="3">
    <source>
        <dbReference type="ARBA" id="ARBA00022643"/>
    </source>
</evidence>
<dbReference type="OrthoDB" id="9804207at2"/>
<sequence>MKDPLYLLQHRRSSKKFTDTAPNQMQLSNILKAALRVPDHGLLKPYHFVVIEKSGMHKLKQYLTAAALEFEMGENGLAKAESLSQTAPMIIGVVAKYSDKKPIPHWEQMLTAGCATYAIQLAANTQGFDTYWFTNNWVEGTALREAFGCKEEDKIIALIMIGEPADGEQVNVTRQCESAEPFVSYIK</sequence>
<comment type="cofactor">
    <cofactor evidence="8">
        <name>FMN</name>
        <dbReference type="ChEBI" id="CHEBI:58210"/>
    </cofactor>
    <text evidence="8">Binds 1 FMN per subunit.</text>
</comment>
<feature type="binding site" description="in other chain" evidence="8">
    <location>
        <begin position="132"/>
        <end position="134"/>
    </location>
    <ligand>
        <name>FMN</name>
        <dbReference type="ChEBI" id="CHEBI:58210"/>
        <note>ligand shared between dimeric partners</note>
    </ligand>
</feature>
<feature type="binding site" description="in other chain" evidence="8">
    <location>
        <begin position="11"/>
        <end position="13"/>
    </location>
    <ligand>
        <name>FMN</name>
        <dbReference type="ChEBI" id="CHEBI:58210"/>
        <note>ligand shared between dimeric partners</note>
    </ligand>
</feature>
<accession>A0A1H7WUD0</accession>
<dbReference type="EC" id="1.-.-.-" evidence="7"/>
<evidence type="ECO:0000313" key="11">
    <source>
        <dbReference type="EMBL" id="SEM24994.1"/>
    </source>
</evidence>
<keyword evidence="4 7" id="KW-0521">NADP</keyword>
<keyword evidence="6 7" id="KW-0520">NAD</keyword>
<dbReference type="PANTHER" id="PTHR43821">
    <property type="entry name" value="NAD(P)H NITROREDUCTASE YDJA-RELATED"/>
    <property type="match status" value="1"/>
</dbReference>
<dbReference type="SUPFAM" id="SSF55469">
    <property type="entry name" value="FMN-dependent nitroreductase-like"/>
    <property type="match status" value="1"/>
</dbReference>
<dbReference type="EMBL" id="FOBN01000010">
    <property type="protein sequence ID" value="SEM24994.1"/>
    <property type="molecule type" value="Genomic_DNA"/>
</dbReference>
<dbReference type="InterPro" id="IPR000415">
    <property type="entry name" value="Nitroreductase-like"/>
</dbReference>
<dbReference type="GeneID" id="83543898"/>
<evidence type="ECO:0000313" key="13">
    <source>
        <dbReference type="Proteomes" id="UP001224812"/>
    </source>
</evidence>
<keyword evidence="13" id="KW-1185">Reference proteome</keyword>
<dbReference type="PIRSF" id="PIRSF000232">
    <property type="entry name" value="YdjA"/>
    <property type="match status" value="1"/>
</dbReference>
<protein>
    <recommendedName>
        <fullName evidence="7">Putative NAD(P)H nitroreductase</fullName>
        <ecNumber evidence="7">1.-.-.-</ecNumber>
    </recommendedName>
</protein>
<evidence type="ECO:0000256" key="6">
    <source>
        <dbReference type="ARBA" id="ARBA00023027"/>
    </source>
</evidence>
<dbReference type="RefSeq" id="WP_090921459.1">
    <property type="nucleotide sequence ID" value="NZ_CP016180.1"/>
</dbReference>
<keyword evidence="3 7" id="KW-0288">FMN</keyword>
<reference evidence="11" key="2">
    <citation type="submission" date="2016-10" db="EMBL/GenBank/DDBJ databases">
        <authorList>
            <person name="de Groot N.N."/>
        </authorList>
    </citation>
    <scope>NUCLEOTIDE SEQUENCE [LARGE SCALE GENOMIC DNA]</scope>
    <source>
        <strain evidence="11">DSM 24204</strain>
    </source>
</reference>
<name>A0A1H7WUD0_9PAST</name>
<evidence type="ECO:0000313" key="10">
    <source>
        <dbReference type="EMBL" id="MDP8085452.1"/>
    </source>
</evidence>
<dbReference type="STRING" id="97481.SAMN05444853_1107"/>